<dbReference type="InterPro" id="IPR018193">
    <property type="entry name" value="Glyc_kinase_flavodox-like_fold"/>
</dbReference>
<evidence type="ECO:0000313" key="6">
    <source>
        <dbReference type="Proteomes" id="UP000628775"/>
    </source>
</evidence>
<evidence type="ECO:0000256" key="3">
    <source>
        <dbReference type="ARBA" id="ARBA00022777"/>
    </source>
</evidence>
<dbReference type="EMBL" id="BMIR01000001">
    <property type="protein sequence ID" value="GGE27881.1"/>
    <property type="molecule type" value="Genomic_DNA"/>
</dbReference>
<comment type="similarity">
    <text evidence="1 4">Belongs to the glycerate kinase type-1 family.</text>
</comment>
<evidence type="ECO:0000256" key="4">
    <source>
        <dbReference type="PIRNR" id="PIRNR006078"/>
    </source>
</evidence>
<dbReference type="Gene3D" id="3.90.1510.10">
    <property type="entry name" value="Glycerate kinase, domain 2"/>
    <property type="match status" value="1"/>
</dbReference>
<dbReference type="Proteomes" id="UP000628775">
    <property type="component" value="Unassembled WGS sequence"/>
</dbReference>
<keyword evidence="6" id="KW-1185">Reference proteome</keyword>
<proteinExistence type="inferred from homology"/>
<dbReference type="PIRSF" id="PIRSF006078">
    <property type="entry name" value="GlxK"/>
    <property type="match status" value="1"/>
</dbReference>
<reference evidence="5" key="1">
    <citation type="journal article" date="2014" name="Int. J. Syst. Evol. Microbiol.">
        <title>Complete genome sequence of Corynebacterium casei LMG S-19264T (=DSM 44701T), isolated from a smear-ripened cheese.</title>
        <authorList>
            <consortium name="US DOE Joint Genome Institute (JGI-PGF)"/>
            <person name="Walter F."/>
            <person name="Albersmeier A."/>
            <person name="Kalinowski J."/>
            <person name="Ruckert C."/>
        </authorList>
    </citation>
    <scope>NUCLEOTIDE SEQUENCE</scope>
    <source>
        <strain evidence="5">CGMCC 1.15371</strain>
    </source>
</reference>
<protein>
    <submittedName>
        <fullName evidence="5">Glycerate kinase</fullName>
    </submittedName>
</protein>
<dbReference type="InterPro" id="IPR018197">
    <property type="entry name" value="Glycerate_kinase_RE-like"/>
</dbReference>
<dbReference type="Gene3D" id="3.40.50.10350">
    <property type="entry name" value="Glycerate kinase, domain 1"/>
    <property type="match status" value="1"/>
</dbReference>
<keyword evidence="2 4" id="KW-0808">Transferase</keyword>
<evidence type="ECO:0000256" key="1">
    <source>
        <dbReference type="ARBA" id="ARBA00006284"/>
    </source>
</evidence>
<organism evidence="5 6">
    <name type="scientific">Pullulanibacillus camelliae</name>
    <dbReference type="NCBI Taxonomy" id="1707096"/>
    <lineage>
        <taxon>Bacteria</taxon>
        <taxon>Bacillati</taxon>
        <taxon>Bacillota</taxon>
        <taxon>Bacilli</taxon>
        <taxon>Bacillales</taxon>
        <taxon>Sporolactobacillaceae</taxon>
        <taxon>Pullulanibacillus</taxon>
    </lineage>
</organism>
<dbReference type="GO" id="GO:0031388">
    <property type="term" value="P:organic acid phosphorylation"/>
    <property type="evidence" value="ECO:0007669"/>
    <property type="project" value="UniProtKB-UniRule"/>
</dbReference>
<dbReference type="RefSeq" id="WP_188688120.1">
    <property type="nucleotide sequence ID" value="NZ_BMIR01000001.1"/>
</dbReference>
<reference evidence="5" key="2">
    <citation type="submission" date="2020-09" db="EMBL/GenBank/DDBJ databases">
        <authorList>
            <person name="Sun Q."/>
            <person name="Zhou Y."/>
        </authorList>
    </citation>
    <scope>NUCLEOTIDE SEQUENCE</scope>
    <source>
        <strain evidence="5">CGMCC 1.15371</strain>
    </source>
</reference>
<accession>A0A8J2VJP6</accession>
<dbReference type="PANTHER" id="PTHR21599:SF0">
    <property type="entry name" value="GLYCERATE KINASE"/>
    <property type="match status" value="1"/>
</dbReference>
<dbReference type="GO" id="GO:0008887">
    <property type="term" value="F:glycerate kinase activity"/>
    <property type="evidence" value="ECO:0007669"/>
    <property type="project" value="UniProtKB-UniRule"/>
</dbReference>
<sequence>MNVILSPDSFKGCLSSVQVCQAMARGIKKATPDAEITCIPMADGGEGTTTSLVAATEGDFMKDLSVHDPLGRPIKASYGVTGDGKTAIIELAAASGLDLLEASELDPRLASTLGTGELILDALDQGLRSFIICLGGSATNDGGTGLLKALGFRFLDQAGDELSEGGWALKHLQAIDMTQADARLKESHFQIACDVSNPLIGNYGASAVFGPQKGATPEMISALDQALARFADVVEQDRGLRLHDLKGAGAAGGTAAGLLAFLNAELVSGIELVKQTIGFDDRIQNNRPDLILTGEGKIDAQTSFGKVIAGICQSAKPLHIPVIALAGATSDELAPLHEAGLAAAFSIADGPLTLEESIERAETLIEKTTEQVIRIIAL</sequence>
<dbReference type="NCBIfam" id="TIGR00045">
    <property type="entry name" value="glycerate kinase"/>
    <property type="match status" value="1"/>
</dbReference>
<dbReference type="InterPro" id="IPR004381">
    <property type="entry name" value="Glycerate_kinase"/>
</dbReference>
<dbReference type="PANTHER" id="PTHR21599">
    <property type="entry name" value="GLYCERATE KINASE"/>
    <property type="match status" value="1"/>
</dbReference>
<dbReference type="InterPro" id="IPR036129">
    <property type="entry name" value="Glycerate_kinase_sf"/>
</dbReference>
<dbReference type="Pfam" id="PF02595">
    <property type="entry name" value="Gly_kinase"/>
    <property type="match status" value="1"/>
</dbReference>
<evidence type="ECO:0000256" key="2">
    <source>
        <dbReference type="ARBA" id="ARBA00022679"/>
    </source>
</evidence>
<evidence type="ECO:0000313" key="5">
    <source>
        <dbReference type="EMBL" id="GGE27881.1"/>
    </source>
</evidence>
<name>A0A8J2VJP6_9BACL</name>
<gene>
    <name evidence="5" type="primary">glxK</name>
    <name evidence="5" type="ORF">GCM10011391_02960</name>
</gene>
<comment type="caution">
    <text evidence="5">The sequence shown here is derived from an EMBL/GenBank/DDBJ whole genome shotgun (WGS) entry which is preliminary data.</text>
</comment>
<dbReference type="AlphaFoldDB" id="A0A8J2VJP6"/>
<keyword evidence="3 4" id="KW-0418">Kinase</keyword>
<dbReference type="SUPFAM" id="SSF110738">
    <property type="entry name" value="Glycerate kinase I"/>
    <property type="match status" value="1"/>
</dbReference>